<comment type="caution">
    <text evidence="1">The sequence shown here is derived from an EMBL/GenBank/DDBJ whole genome shotgun (WGS) entry which is preliminary data.</text>
</comment>
<dbReference type="EMBL" id="JBJKBG010000003">
    <property type="protein sequence ID" value="KAL3746448.1"/>
    <property type="molecule type" value="Genomic_DNA"/>
</dbReference>
<proteinExistence type="predicted"/>
<keyword evidence="2" id="KW-1185">Reference proteome</keyword>
<name>A0ABD3L3Y2_EUCGL</name>
<accession>A0ABD3L3Y2</accession>
<gene>
    <name evidence="1" type="ORF">ACJRO7_015411</name>
</gene>
<dbReference type="Proteomes" id="UP001634007">
    <property type="component" value="Unassembled WGS sequence"/>
</dbReference>
<reference evidence="1 2" key="1">
    <citation type="submission" date="2024-11" db="EMBL/GenBank/DDBJ databases">
        <title>Chromosome-level genome assembly of Eucalyptus globulus Labill. provides insights into its genome evolution.</title>
        <authorList>
            <person name="Li X."/>
        </authorList>
    </citation>
    <scope>NUCLEOTIDE SEQUENCE [LARGE SCALE GENOMIC DNA]</scope>
    <source>
        <strain evidence="1">CL2024</strain>
        <tissue evidence="1">Fresh tender leaves</tissue>
    </source>
</reference>
<feature type="non-terminal residue" evidence="1">
    <location>
        <position position="1"/>
    </location>
</feature>
<dbReference type="AlphaFoldDB" id="A0ABD3L3Y2"/>
<sequence>VATKHTEDLAASLGLQLERLTESSPPVQKPRSAFLLSPRIHQQRRQSMILKEGAVDVEFQRPARQAVLNSE</sequence>
<protein>
    <submittedName>
        <fullName evidence="1">Uncharacterized protein</fullName>
    </submittedName>
</protein>
<evidence type="ECO:0000313" key="1">
    <source>
        <dbReference type="EMBL" id="KAL3746448.1"/>
    </source>
</evidence>
<evidence type="ECO:0000313" key="2">
    <source>
        <dbReference type="Proteomes" id="UP001634007"/>
    </source>
</evidence>
<organism evidence="1 2">
    <name type="scientific">Eucalyptus globulus</name>
    <name type="common">Tasmanian blue gum</name>
    <dbReference type="NCBI Taxonomy" id="34317"/>
    <lineage>
        <taxon>Eukaryota</taxon>
        <taxon>Viridiplantae</taxon>
        <taxon>Streptophyta</taxon>
        <taxon>Embryophyta</taxon>
        <taxon>Tracheophyta</taxon>
        <taxon>Spermatophyta</taxon>
        <taxon>Magnoliopsida</taxon>
        <taxon>eudicotyledons</taxon>
        <taxon>Gunneridae</taxon>
        <taxon>Pentapetalae</taxon>
        <taxon>rosids</taxon>
        <taxon>malvids</taxon>
        <taxon>Myrtales</taxon>
        <taxon>Myrtaceae</taxon>
        <taxon>Myrtoideae</taxon>
        <taxon>Eucalypteae</taxon>
        <taxon>Eucalyptus</taxon>
    </lineage>
</organism>
<feature type="non-terminal residue" evidence="1">
    <location>
        <position position="71"/>
    </location>
</feature>